<dbReference type="PANTHER" id="PTHR31594:SF16">
    <property type="entry name" value="SI:CH211-281L24.3"/>
    <property type="match status" value="1"/>
</dbReference>
<dbReference type="InterPro" id="IPR003877">
    <property type="entry name" value="SPRY_dom"/>
</dbReference>
<gene>
    <name evidence="8" type="primary">LOC116311484</name>
</gene>
<accession>A0A668VPA8</accession>
<dbReference type="PROSITE" id="PS50188">
    <property type="entry name" value="B302_SPRY"/>
    <property type="match status" value="1"/>
</dbReference>
<evidence type="ECO:0000256" key="4">
    <source>
        <dbReference type="ARBA" id="ARBA00022656"/>
    </source>
</evidence>
<evidence type="ECO:0000256" key="5">
    <source>
        <dbReference type="ARBA" id="ARBA00022735"/>
    </source>
</evidence>
<evidence type="ECO:0000256" key="1">
    <source>
        <dbReference type="ARBA" id="ARBA00004613"/>
    </source>
</evidence>
<dbReference type="InterPro" id="IPR013320">
    <property type="entry name" value="ConA-like_dom_sf"/>
</dbReference>
<dbReference type="SUPFAM" id="SSF49899">
    <property type="entry name" value="Concanavalin A-like lectins/glucanases"/>
    <property type="match status" value="1"/>
</dbReference>
<comment type="subcellular location">
    <subcellularLocation>
        <location evidence="1">Secreted</location>
    </subcellularLocation>
</comment>
<dbReference type="Pfam" id="PF21109">
    <property type="entry name" value="Stonustoxin_helical"/>
    <property type="match status" value="1"/>
</dbReference>
<dbReference type="GO" id="GO:0031640">
    <property type="term" value="P:killing of cells of another organism"/>
    <property type="evidence" value="ECO:0007669"/>
    <property type="project" value="UniProtKB-KW"/>
</dbReference>
<dbReference type="SMART" id="SM00589">
    <property type="entry name" value="PRY"/>
    <property type="match status" value="1"/>
</dbReference>
<keyword evidence="5" id="KW-0354">Hemolysis</keyword>
<dbReference type="CDD" id="cd16040">
    <property type="entry name" value="SPRY_PRY_SNTX"/>
    <property type="match status" value="1"/>
</dbReference>
<dbReference type="AlphaFoldDB" id="A0A668VPA8"/>
<dbReference type="InterPro" id="IPR048997">
    <property type="entry name" value="Stonustoxin-like_helical"/>
</dbReference>
<dbReference type="InterPro" id="IPR040581">
    <property type="entry name" value="Thioredoxin_11"/>
</dbReference>
<evidence type="ECO:0000259" key="7">
    <source>
        <dbReference type="PROSITE" id="PS50188"/>
    </source>
</evidence>
<evidence type="ECO:0000256" key="2">
    <source>
        <dbReference type="ARBA" id="ARBA00006480"/>
    </source>
</evidence>
<comment type="similarity">
    <text evidence="2">Belongs to the SNTX/VTX toxin family.</text>
</comment>
<protein>
    <recommendedName>
        <fullName evidence="7">B30.2/SPRY domain-containing protein</fullName>
    </recommendedName>
</protein>
<dbReference type="InterPro" id="IPR006574">
    <property type="entry name" value="PRY"/>
</dbReference>
<evidence type="ECO:0000256" key="6">
    <source>
        <dbReference type="ARBA" id="ARBA00022852"/>
    </source>
</evidence>
<dbReference type="RefSeq" id="XP_039472105.1">
    <property type="nucleotide sequence ID" value="XM_039616171.1"/>
</dbReference>
<organism evidence="8 9">
    <name type="scientific">Oreochromis aureus</name>
    <name type="common">Israeli tilapia</name>
    <name type="synonym">Chromis aureus</name>
    <dbReference type="NCBI Taxonomy" id="47969"/>
    <lineage>
        <taxon>Eukaryota</taxon>
        <taxon>Metazoa</taxon>
        <taxon>Chordata</taxon>
        <taxon>Craniata</taxon>
        <taxon>Vertebrata</taxon>
        <taxon>Euteleostomi</taxon>
        <taxon>Actinopterygii</taxon>
        <taxon>Neopterygii</taxon>
        <taxon>Teleostei</taxon>
        <taxon>Neoteleostei</taxon>
        <taxon>Acanthomorphata</taxon>
        <taxon>Ovalentaria</taxon>
        <taxon>Cichlomorphae</taxon>
        <taxon>Cichliformes</taxon>
        <taxon>Cichlidae</taxon>
        <taxon>African cichlids</taxon>
        <taxon>Pseudocrenilabrinae</taxon>
        <taxon>Oreochromini</taxon>
        <taxon>Oreochromis</taxon>
    </lineage>
</organism>
<keyword evidence="3" id="KW-0964">Secreted</keyword>
<dbReference type="SMART" id="SM00449">
    <property type="entry name" value="SPRY"/>
    <property type="match status" value="1"/>
</dbReference>
<dbReference type="Pfam" id="PF24674">
    <property type="entry name" value="MACPF_SNTX"/>
    <property type="match status" value="1"/>
</dbReference>
<dbReference type="Pfam" id="PF18078">
    <property type="entry name" value="Thioredoxin_11"/>
    <property type="match status" value="1"/>
</dbReference>
<name>A0A668VPA8_OREAU</name>
<evidence type="ECO:0000313" key="8">
    <source>
        <dbReference type="Ensembl" id="ENSOABP00000052458.2"/>
    </source>
</evidence>
<dbReference type="GO" id="GO:0005576">
    <property type="term" value="C:extracellular region"/>
    <property type="evidence" value="ECO:0007669"/>
    <property type="project" value="UniProtKB-SubCell"/>
</dbReference>
<dbReference type="GeneID" id="116311484"/>
<proteinExistence type="inferred from homology"/>
<dbReference type="PANTHER" id="PTHR31594">
    <property type="entry name" value="AIG1-TYPE G DOMAIN-CONTAINING PROTEIN"/>
    <property type="match status" value="1"/>
</dbReference>
<dbReference type="Pfam" id="PF00622">
    <property type="entry name" value="SPRY"/>
    <property type="match status" value="1"/>
</dbReference>
<dbReference type="Pfam" id="PF13765">
    <property type="entry name" value="PRY"/>
    <property type="match status" value="1"/>
</dbReference>
<dbReference type="Gene3D" id="2.60.120.920">
    <property type="match status" value="1"/>
</dbReference>
<reference evidence="8" key="1">
    <citation type="submission" date="2025-08" db="UniProtKB">
        <authorList>
            <consortium name="Ensembl"/>
        </authorList>
    </citation>
    <scope>IDENTIFICATION</scope>
</reference>
<feature type="domain" description="B30.2/SPRY" evidence="7">
    <location>
        <begin position="508"/>
        <end position="716"/>
    </location>
</feature>
<dbReference type="Ensembl" id="ENSOABT00000053796.2">
    <property type="protein sequence ID" value="ENSOABP00000052458.2"/>
    <property type="gene ID" value="ENSOABG00000017850.2"/>
</dbReference>
<dbReference type="InterPro" id="IPR043136">
    <property type="entry name" value="B30.2/SPRY_sf"/>
</dbReference>
<evidence type="ECO:0000313" key="9">
    <source>
        <dbReference type="Proteomes" id="UP000472276"/>
    </source>
</evidence>
<dbReference type="InterPro" id="IPR003879">
    <property type="entry name" value="Butyrophylin_SPRY"/>
</dbReference>
<dbReference type="InterPro" id="IPR001870">
    <property type="entry name" value="B30.2/SPRY"/>
</dbReference>
<dbReference type="InterPro" id="IPR052090">
    <property type="entry name" value="Cytolytic_pore-forming_toxin"/>
</dbReference>
<dbReference type="PRINTS" id="PR01407">
    <property type="entry name" value="BUTYPHLNCDUF"/>
</dbReference>
<dbReference type="Proteomes" id="UP000472276">
    <property type="component" value="Unassembled WGS sequence"/>
</dbReference>
<reference evidence="8" key="2">
    <citation type="submission" date="2025-09" db="UniProtKB">
        <authorList>
            <consortium name="Ensembl"/>
        </authorList>
    </citation>
    <scope>IDENTIFICATION</scope>
</reference>
<sequence length="736" mass="83802">MASNVTEVAALGRPFTLGMLYDARSDKLIPGVTLWDAKTLQEKSVEKNHHSSEFEVSATDSIEKKSSLLDVDGSLKASFLGGLIEVGGSAKYLNDKKNSDNQSRVTLQYKATTKFKQLMLTPDETKNTQQAENVKNLATHVVTGILYGANAFFVFDSEKLDPKNIQEIKGTMQTVIKKIPSFNVDGKVDIKLSDEEKAVTDKFTCKFYGDFILESNPGTFEDAVKTYIQLPKLLGEHKENCVPLKVTLMPLKILNPEAAEMMTGISVGLVRKAQDALKDLYNLEISCNDLLEDRVGRSFPQIPEKMIRFKKLCEYFRSSIQQQMATKLPSIRAGEEDEQELVKVFDDRDKSPFSQERLTKWIKDEEREVTIIRYFVDMMEGTKIISDQSELDREVFNPGVEEVLCFVFTSLKSTDPYLQNMSDYLEKKKLEGTDGNTPPTQDQWYFSDEVIKQMTEKAKVVHDLAKALKNDNRFCFLVAAIANDKYKGGSIYHYRKNFLVTDDFSRPDFTDVEKVTDRRDLIWYACSLTLDPNTAHCELLLSEGDKKVTRGEKHPYPDLPERFSEVPQVLCREELTCRCYWEVECKAYLHACVDVGVCYKQLERKGNNDACRLGNNTISWCFTHHPDQGSDENPLSFCAKHNNESKYYPVPPTGCPRLGVFLDWVAGTLSFYCVSSDKLSHIHTFRTKFSEPVYPAFLIHNQPEFRISNNTGLMSGFFVLPVMLMVKFPTSVKLMF</sequence>
<dbReference type="InterPro" id="IPR056072">
    <property type="entry name" value="SNTX_MACPF/CDC-like_dom"/>
</dbReference>
<dbReference type="KEGG" id="oau:116311484"/>
<evidence type="ECO:0000256" key="3">
    <source>
        <dbReference type="ARBA" id="ARBA00022525"/>
    </source>
</evidence>
<keyword evidence="4" id="KW-0800">Toxin</keyword>
<keyword evidence="6" id="KW-0204">Cytolysis</keyword>
<dbReference type="GO" id="GO:0090729">
    <property type="term" value="F:toxin activity"/>
    <property type="evidence" value="ECO:0007669"/>
    <property type="project" value="UniProtKB-KW"/>
</dbReference>
<keyword evidence="9" id="KW-1185">Reference proteome</keyword>